<evidence type="ECO:0000256" key="11">
    <source>
        <dbReference type="SAM" id="MobiDB-lite"/>
    </source>
</evidence>
<dbReference type="AlphaFoldDB" id="A0A671XN63"/>
<feature type="compositionally biased region" description="Polar residues" evidence="11">
    <location>
        <begin position="404"/>
        <end position="417"/>
    </location>
</feature>
<reference evidence="13" key="3">
    <citation type="submission" date="2025-09" db="UniProtKB">
        <authorList>
            <consortium name="Ensembl"/>
        </authorList>
    </citation>
    <scope>IDENTIFICATION</scope>
</reference>
<feature type="domain" description="C2H2-type" evidence="12">
    <location>
        <begin position="187"/>
        <end position="214"/>
    </location>
</feature>
<feature type="domain" description="C2H2-type" evidence="12">
    <location>
        <begin position="101"/>
        <end position="128"/>
    </location>
</feature>
<dbReference type="GO" id="GO:0003677">
    <property type="term" value="F:DNA binding"/>
    <property type="evidence" value="ECO:0007669"/>
    <property type="project" value="UniProtKB-KW"/>
</dbReference>
<feature type="domain" description="C2H2-type" evidence="12">
    <location>
        <begin position="21"/>
        <end position="48"/>
    </location>
</feature>
<dbReference type="PROSITE" id="PS50157">
    <property type="entry name" value="ZINC_FINGER_C2H2_2"/>
    <property type="match status" value="10"/>
</dbReference>
<dbReference type="GO" id="GO:0008270">
    <property type="term" value="F:zinc ion binding"/>
    <property type="evidence" value="ECO:0007669"/>
    <property type="project" value="UniProtKB-KW"/>
</dbReference>
<evidence type="ECO:0000256" key="5">
    <source>
        <dbReference type="ARBA" id="ARBA00022833"/>
    </source>
</evidence>
<dbReference type="InterPro" id="IPR013087">
    <property type="entry name" value="Znf_C2H2_type"/>
</dbReference>
<evidence type="ECO:0000256" key="9">
    <source>
        <dbReference type="ARBA" id="ARBA00023242"/>
    </source>
</evidence>
<feature type="region of interest" description="Disordered" evidence="11">
    <location>
        <begin position="375"/>
        <end position="469"/>
    </location>
</feature>
<dbReference type="GO" id="GO:0045892">
    <property type="term" value="P:negative regulation of DNA-templated transcription"/>
    <property type="evidence" value="ECO:0007669"/>
    <property type="project" value="UniProtKB-ARBA"/>
</dbReference>
<keyword evidence="3" id="KW-0677">Repeat</keyword>
<dbReference type="PROSITE" id="PS00028">
    <property type="entry name" value="ZINC_FINGER_C2H2_1"/>
    <property type="match status" value="7"/>
</dbReference>
<feature type="region of interest" description="Disordered" evidence="11">
    <location>
        <begin position="860"/>
        <end position="905"/>
    </location>
</feature>
<proteinExistence type="predicted"/>
<keyword evidence="5" id="KW-0862">Zinc</keyword>
<dbReference type="SUPFAM" id="SSF57667">
    <property type="entry name" value="beta-beta-alpha zinc fingers"/>
    <property type="match status" value="5"/>
</dbReference>
<dbReference type="FunFam" id="3.30.160.60:FF:000150">
    <property type="entry name" value="Mds1 and evi1 complex locus protein"/>
    <property type="match status" value="1"/>
</dbReference>
<protein>
    <submittedName>
        <fullName evidence="13">MDS1 and EVI1 complex locus</fullName>
    </submittedName>
</protein>
<dbReference type="FunFam" id="3.30.160.60:FF:000126">
    <property type="entry name" value="Mds1 and evi1 complex locus protein"/>
    <property type="match status" value="1"/>
</dbReference>
<keyword evidence="4 10" id="KW-0863">Zinc-finger</keyword>
<evidence type="ECO:0000256" key="2">
    <source>
        <dbReference type="ARBA" id="ARBA00022723"/>
    </source>
</evidence>
<dbReference type="Pfam" id="PF00096">
    <property type="entry name" value="zf-C2H2"/>
    <property type="match status" value="9"/>
</dbReference>
<accession>A0A671XN63</accession>
<gene>
    <name evidence="13" type="primary">MECOM</name>
    <name evidence="13" type="synonym">mecom</name>
</gene>
<evidence type="ECO:0000259" key="12">
    <source>
        <dbReference type="PROSITE" id="PS50157"/>
    </source>
</evidence>
<keyword evidence="9" id="KW-0539">Nucleus</keyword>
<keyword evidence="8" id="KW-0804">Transcription</keyword>
<feature type="domain" description="C2H2-type" evidence="12">
    <location>
        <begin position="73"/>
        <end position="100"/>
    </location>
</feature>
<keyword evidence="2" id="KW-0479">Metal-binding</keyword>
<feature type="domain" description="C2H2-type" evidence="12">
    <location>
        <begin position="129"/>
        <end position="158"/>
    </location>
</feature>
<dbReference type="FunFam" id="3.30.160.60:FF:000192">
    <property type="entry name" value="Mds1 and evi1 complex locus protein"/>
    <property type="match status" value="1"/>
</dbReference>
<dbReference type="GO" id="GO:0005634">
    <property type="term" value="C:nucleus"/>
    <property type="evidence" value="ECO:0007669"/>
    <property type="project" value="UniProtKB-SubCell"/>
</dbReference>
<feature type="region of interest" description="Disordered" evidence="11">
    <location>
        <begin position="527"/>
        <end position="623"/>
    </location>
</feature>
<feature type="compositionally biased region" description="Polar residues" evidence="11">
    <location>
        <begin position="860"/>
        <end position="871"/>
    </location>
</feature>
<reference evidence="13" key="2">
    <citation type="submission" date="2025-08" db="UniProtKB">
        <authorList>
            <consortium name="Ensembl"/>
        </authorList>
    </citation>
    <scope>IDENTIFICATION</scope>
</reference>
<dbReference type="Ensembl" id="ENSSAUT00010055340.1">
    <property type="protein sequence ID" value="ENSSAUP00010052628.1"/>
    <property type="gene ID" value="ENSSAUG00010021758.1"/>
</dbReference>
<feature type="domain" description="C2H2-type" evidence="12">
    <location>
        <begin position="799"/>
        <end position="826"/>
    </location>
</feature>
<evidence type="ECO:0000256" key="6">
    <source>
        <dbReference type="ARBA" id="ARBA00023015"/>
    </source>
</evidence>
<feature type="domain" description="C2H2-type" evidence="12">
    <location>
        <begin position="742"/>
        <end position="769"/>
    </location>
</feature>
<dbReference type="FunFam" id="3.30.160.60:FF:000929">
    <property type="entry name" value="Uncharacterized protein, isoform B"/>
    <property type="match status" value="1"/>
</dbReference>
<evidence type="ECO:0000256" key="1">
    <source>
        <dbReference type="ARBA" id="ARBA00004123"/>
    </source>
</evidence>
<dbReference type="Proteomes" id="UP000472265">
    <property type="component" value="Chromosome 2"/>
</dbReference>
<name>A0A671XN63_SPAAU</name>
<feature type="compositionally biased region" description="Basic and acidic residues" evidence="11">
    <location>
        <begin position="423"/>
        <end position="434"/>
    </location>
</feature>
<dbReference type="PANTHER" id="PTHR16515:SF57">
    <property type="entry name" value="ZINC FINGER PROTEIN 154-LIKE"/>
    <property type="match status" value="1"/>
</dbReference>
<dbReference type="GeneTree" id="ENSGT00940000157208"/>
<evidence type="ECO:0000256" key="8">
    <source>
        <dbReference type="ARBA" id="ARBA00023163"/>
    </source>
</evidence>
<feature type="compositionally biased region" description="Polar residues" evidence="11">
    <location>
        <begin position="824"/>
        <end position="839"/>
    </location>
</feature>
<feature type="region of interest" description="Disordered" evidence="11">
    <location>
        <begin position="946"/>
        <end position="967"/>
    </location>
</feature>
<dbReference type="InterPro" id="IPR036236">
    <property type="entry name" value="Znf_C2H2_sf"/>
</dbReference>
<sequence length="1026" mass="113837">MKAEEYSCDPMAPDIHEERQYRCEDCDQHFESRNQLLDHQKQPCGMPPSSFLNPVHPPLFEPQDLRPLLHGLQECKECDQVFPDVQSLEAHTLSHSEEREYKCDQCPKAFNWKSNLIRHQMSHDSGKHYECENCSKQVFTDPSNLQRHIRSQHVGARAHACSDCGKTFATSSGLKQHKHIHSSVKPFMCEVCHKSYTQFSNLCRHKRMHADCRTQIKCKDCGQMFSTTSSLNKHRRFCEGKNHFTAGGLFAQGMPLPGAPGLDKSALAMGHSSAGLADYFGASRHHGGLTFPAAPAFPFSFPGLFPSGLYHRPPLIPATSPVRQPAHAHIAGHGAELSKSPLLPPSPGLQESRELLKALRKDGGVAGNQMLGSELHAHGSSSSTKQRNKQSDQSESSDLDDVSTPSGSDLESTSGSELESDMDSERERARENGKGPKRKASEGGPQSPSLTGSSADKDFPGPSLIPSSLDEHTAVTGAVNDSIKAIASIAEKYFGSTGLAGLQDKKVGSLPYPSMFPLPFFPAFSPPVYPFPDRDLRPPGLKGETQSPADDCKKAQGKSSSESPFDLTTKRKEEKAATFAPSKPEASHTSGQDQPLDLSLGSRGRGRNPREEESKNSLGHEEEKAVVEIPKADTSLQHARPTPFFMDPIYRVEKRRMSDPFETLKDKYMRPAPGFLFHPQFRLPDQRTWMSAIENMAEKLETFGSLKPESGDLLRTVPSMFDFRAPPSALPETLLRKGKERYTCRYCGKIFPRSANLTRHLRTHTGEQPYRCKYCDRSFSISSNLQRHIRNIHNKEKPFKCHLCDRCFGQQTNLDRHLKKHENGNLSGTAMSSPQSELDSGSAILDDKEDSYFNEIRNFISNTSQNQTSPDPSEEGRGSHDLEDEEAEDLGADEEEGEDPSNTSGKQEVRLVLIFCLASRYKEEEKQSGYSALDHIRHFSEMRKLEESELSDGDGDEDDASFGSPSLTEAVKQPLFRKSKSQAYAMMLSLAEKDSLHSASHNPATMWHSLARAAAESSAIQSLSHV</sequence>
<dbReference type="SMART" id="SM00355">
    <property type="entry name" value="ZnF_C2H2"/>
    <property type="match status" value="10"/>
</dbReference>
<evidence type="ECO:0000256" key="7">
    <source>
        <dbReference type="ARBA" id="ARBA00023125"/>
    </source>
</evidence>
<comment type="subcellular location">
    <subcellularLocation>
        <location evidence="1">Nucleus</location>
    </subcellularLocation>
</comment>
<dbReference type="PANTHER" id="PTHR16515">
    <property type="entry name" value="PR DOMAIN ZINC FINGER PROTEIN"/>
    <property type="match status" value="1"/>
</dbReference>
<feature type="domain" description="C2H2-type" evidence="12">
    <location>
        <begin position="159"/>
        <end position="186"/>
    </location>
</feature>
<evidence type="ECO:0000313" key="13">
    <source>
        <dbReference type="Ensembl" id="ENSSAUP00010052628.1"/>
    </source>
</evidence>
<dbReference type="InterPro" id="IPR050331">
    <property type="entry name" value="Zinc_finger"/>
</dbReference>
<evidence type="ECO:0000256" key="3">
    <source>
        <dbReference type="ARBA" id="ARBA00022737"/>
    </source>
</evidence>
<keyword evidence="7" id="KW-0238">DNA-binding</keyword>
<dbReference type="Pfam" id="PF13912">
    <property type="entry name" value="zf-C2H2_6"/>
    <property type="match status" value="1"/>
</dbReference>
<dbReference type="FunFam" id="3.30.160.60:FF:000159">
    <property type="entry name" value="Mds1 and evi1 complex locus protein"/>
    <property type="match status" value="1"/>
</dbReference>
<evidence type="ECO:0000313" key="14">
    <source>
        <dbReference type="Proteomes" id="UP000472265"/>
    </source>
</evidence>
<feature type="compositionally biased region" description="Polar residues" evidence="11">
    <location>
        <begin position="444"/>
        <end position="454"/>
    </location>
</feature>
<feature type="domain" description="C2H2-type" evidence="12">
    <location>
        <begin position="216"/>
        <end position="243"/>
    </location>
</feature>
<feature type="compositionally biased region" description="Basic and acidic residues" evidence="11">
    <location>
        <begin position="608"/>
        <end position="623"/>
    </location>
</feature>
<feature type="region of interest" description="Disordered" evidence="11">
    <location>
        <begin position="320"/>
        <end position="349"/>
    </location>
</feature>
<reference evidence="13" key="1">
    <citation type="submission" date="2021-04" db="EMBL/GenBank/DDBJ databases">
        <authorList>
            <consortium name="Wellcome Sanger Institute Data Sharing"/>
        </authorList>
    </citation>
    <scope>NUCLEOTIDE SEQUENCE [LARGE SCALE GENOMIC DNA]</scope>
</reference>
<keyword evidence="14" id="KW-1185">Reference proteome</keyword>
<dbReference type="Gene3D" id="3.30.160.60">
    <property type="entry name" value="Classic Zinc Finger"/>
    <property type="match status" value="8"/>
</dbReference>
<feature type="domain" description="C2H2-type" evidence="12">
    <location>
        <begin position="770"/>
        <end position="798"/>
    </location>
</feature>
<keyword evidence="6" id="KW-0805">Transcription regulation</keyword>
<evidence type="ECO:0000256" key="10">
    <source>
        <dbReference type="PROSITE-ProRule" id="PRU00042"/>
    </source>
</evidence>
<dbReference type="FunFam" id="3.30.160.60:FF:000112">
    <property type="entry name" value="Mds1 and evi1 complex locus protein"/>
    <property type="match status" value="1"/>
</dbReference>
<feature type="compositionally biased region" description="Acidic residues" evidence="11">
    <location>
        <begin position="882"/>
        <end position="899"/>
    </location>
</feature>
<evidence type="ECO:0000256" key="4">
    <source>
        <dbReference type="ARBA" id="ARBA00022771"/>
    </source>
</evidence>
<feature type="compositionally biased region" description="Acidic residues" evidence="11">
    <location>
        <begin position="948"/>
        <end position="960"/>
    </location>
</feature>
<feature type="region of interest" description="Disordered" evidence="11">
    <location>
        <begin position="821"/>
        <end position="842"/>
    </location>
</feature>
<organism evidence="13 14">
    <name type="scientific">Sparus aurata</name>
    <name type="common">Gilthead sea bream</name>
    <dbReference type="NCBI Taxonomy" id="8175"/>
    <lineage>
        <taxon>Eukaryota</taxon>
        <taxon>Metazoa</taxon>
        <taxon>Chordata</taxon>
        <taxon>Craniata</taxon>
        <taxon>Vertebrata</taxon>
        <taxon>Euteleostomi</taxon>
        <taxon>Actinopterygii</taxon>
        <taxon>Neopterygii</taxon>
        <taxon>Teleostei</taxon>
        <taxon>Neoteleostei</taxon>
        <taxon>Acanthomorphata</taxon>
        <taxon>Eupercaria</taxon>
        <taxon>Spariformes</taxon>
        <taxon>Sparidae</taxon>
        <taxon>Sparus</taxon>
    </lineage>
</organism>